<dbReference type="InterPro" id="IPR014729">
    <property type="entry name" value="Rossmann-like_a/b/a_fold"/>
</dbReference>
<dbReference type="Pfam" id="PF02698">
    <property type="entry name" value="DUF218"/>
    <property type="match status" value="1"/>
</dbReference>
<dbReference type="GO" id="GO:0043164">
    <property type="term" value="P:Gram-negative-bacterium-type cell wall biogenesis"/>
    <property type="evidence" value="ECO:0007669"/>
    <property type="project" value="TreeGrafter"/>
</dbReference>
<dbReference type="AlphaFoldDB" id="A0A679JDA7"/>
<protein>
    <recommendedName>
        <fullName evidence="2">DUF218 domain-containing protein</fullName>
    </recommendedName>
</protein>
<dbReference type="PANTHER" id="PTHR30336:SF4">
    <property type="entry name" value="ENVELOPE BIOGENESIS FACTOR ELYC"/>
    <property type="match status" value="1"/>
</dbReference>
<keyword evidence="1" id="KW-0812">Transmembrane</keyword>
<proteinExistence type="predicted"/>
<dbReference type="GO" id="GO:0005886">
    <property type="term" value="C:plasma membrane"/>
    <property type="evidence" value="ECO:0007669"/>
    <property type="project" value="TreeGrafter"/>
</dbReference>
<evidence type="ECO:0000313" key="3">
    <source>
        <dbReference type="EMBL" id="CAA2104380.1"/>
    </source>
</evidence>
<dbReference type="InterPro" id="IPR051599">
    <property type="entry name" value="Cell_Envelope_Assoc"/>
</dbReference>
<dbReference type="CDD" id="cd06259">
    <property type="entry name" value="YdcF-like"/>
    <property type="match status" value="1"/>
</dbReference>
<name>A0A679JDA7_9HYPH</name>
<sequence length="270" mass="29406">MFFPLSKLIYFVITPSNFFILIGLLGCVLMFGGWTPRLGRGLALLGFAGLFLGGLLPLSAWIALPLEDRFPRFAEDGAPVTGVIVLGGAVETQTTLARGQLSVNDAGERPIAFADLARRYPQARLLFSGGSGLLGTDGTSEAEIVSRFADSLGLPRTRLILEDRSRNTHENARFSADLVKPVAGERWLLVTSAWHMPRAIGCFRQAGFDVTAYPVDYRTVGWSDAWKPKSFASDGLLVLDLVVKEWIGLIVYRLAGYTDAMLPAPRAKSD</sequence>
<dbReference type="PANTHER" id="PTHR30336">
    <property type="entry name" value="INNER MEMBRANE PROTEIN, PROBABLE PERMEASE"/>
    <property type="match status" value="1"/>
</dbReference>
<reference evidence="3" key="1">
    <citation type="submission" date="2019-12" db="EMBL/GenBank/DDBJ databases">
        <authorList>
            <person name="Cremers G."/>
        </authorList>
    </citation>
    <scope>NUCLEOTIDE SEQUENCE</scope>
    <source>
        <strain evidence="3">Mbul1</strain>
    </source>
</reference>
<dbReference type="EMBL" id="LR743504">
    <property type="protein sequence ID" value="CAA2104380.1"/>
    <property type="molecule type" value="Genomic_DNA"/>
</dbReference>
<organism evidence="3">
    <name type="scientific">Methylobacterium bullatum</name>
    <dbReference type="NCBI Taxonomy" id="570505"/>
    <lineage>
        <taxon>Bacteria</taxon>
        <taxon>Pseudomonadati</taxon>
        <taxon>Pseudomonadota</taxon>
        <taxon>Alphaproteobacteria</taxon>
        <taxon>Hyphomicrobiales</taxon>
        <taxon>Methylobacteriaceae</taxon>
        <taxon>Methylobacterium</taxon>
    </lineage>
</organism>
<dbReference type="PROSITE" id="PS51257">
    <property type="entry name" value="PROKAR_LIPOPROTEIN"/>
    <property type="match status" value="1"/>
</dbReference>
<keyword evidence="1" id="KW-1133">Transmembrane helix</keyword>
<evidence type="ECO:0000259" key="2">
    <source>
        <dbReference type="Pfam" id="PF02698"/>
    </source>
</evidence>
<feature type="transmembrane region" description="Helical" evidence="1">
    <location>
        <begin position="9"/>
        <end position="31"/>
    </location>
</feature>
<feature type="transmembrane region" description="Helical" evidence="1">
    <location>
        <begin position="43"/>
        <end position="64"/>
    </location>
</feature>
<gene>
    <name evidence="3" type="ORF">MBUL_02676</name>
</gene>
<evidence type="ECO:0000256" key="1">
    <source>
        <dbReference type="SAM" id="Phobius"/>
    </source>
</evidence>
<accession>A0A679JDA7</accession>
<dbReference type="GO" id="GO:0000270">
    <property type="term" value="P:peptidoglycan metabolic process"/>
    <property type="evidence" value="ECO:0007669"/>
    <property type="project" value="TreeGrafter"/>
</dbReference>
<feature type="domain" description="DUF218" evidence="2">
    <location>
        <begin position="82"/>
        <end position="248"/>
    </location>
</feature>
<keyword evidence="1" id="KW-0472">Membrane</keyword>
<dbReference type="Gene3D" id="3.40.50.620">
    <property type="entry name" value="HUPs"/>
    <property type="match status" value="1"/>
</dbReference>
<dbReference type="InterPro" id="IPR003848">
    <property type="entry name" value="DUF218"/>
</dbReference>